<dbReference type="RefSeq" id="WP_191154975.1">
    <property type="nucleotide sequence ID" value="NZ_JACXAI010000001.1"/>
</dbReference>
<keyword evidence="1" id="KW-0732">Signal</keyword>
<name>A0A926NC83_9BACI</name>
<protein>
    <recommendedName>
        <fullName evidence="2">YqgU-like 6-bladed beta-propeller domain-containing protein</fullName>
    </recommendedName>
</protein>
<dbReference type="SUPFAM" id="SSF82171">
    <property type="entry name" value="DPP6 N-terminal domain-like"/>
    <property type="match status" value="1"/>
</dbReference>
<dbReference type="AlphaFoldDB" id="A0A926NC83"/>
<gene>
    <name evidence="3" type="ORF">IC621_01435</name>
</gene>
<evidence type="ECO:0000313" key="4">
    <source>
        <dbReference type="Proteomes" id="UP000626844"/>
    </source>
</evidence>
<reference evidence="3" key="1">
    <citation type="submission" date="2020-09" db="EMBL/GenBank/DDBJ databases">
        <title>A novel bacterium of genus Bacillus, isolated from South China Sea.</title>
        <authorList>
            <person name="Huang H."/>
            <person name="Mo K."/>
            <person name="Hu Y."/>
        </authorList>
    </citation>
    <scope>NUCLEOTIDE SEQUENCE</scope>
    <source>
        <strain evidence="3">IB182487</strain>
    </source>
</reference>
<organism evidence="3 4">
    <name type="scientific">Metabacillus arenae</name>
    <dbReference type="NCBI Taxonomy" id="2771434"/>
    <lineage>
        <taxon>Bacteria</taxon>
        <taxon>Bacillati</taxon>
        <taxon>Bacillota</taxon>
        <taxon>Bacilli</taxon>
        <taxon>Bacillales</taxon>
        <taxon>Bacillaceae</taxon>
        <taxon>Metabacillus</taxon>
    </lineage>
</organism>
<dbReference type="PROSITE" id="PS51257">
    <property type="entry name" value="PROKAR_LIPOPROTEIN"/>
    <property type="match status" value="1"/>
</dbReference>
<proteinExistence type="predicted"/>
<dbReference type="InterPro" id="IPR048421">
    <property type="entry name" value="YqgU_beta-prop"/>
</dbReference>
<sequence>MRVSIMILFALSFVLAGCQSSHQLEKTKAEEKIQTEESVEEENKETVLFQKREIVPIDISAGIFHSVIDWYDEKTVLLIENQTNASAVYLYNVLTGKKELYLETEAPIVNMQVNKKQNQLLVHTSPSTNKAELAIIDLLSKDELYKGTFQSFELQYSWNIENANQLYVTSFNEDWTFQTYLIDTLTGKQQKNPVKVPFVQWVNHTTLSYLKWNEEEPQLTAPLFSYDLESKEEVLLGESMIDFAILEDVTLSIQVKDEKSNNGIITFNEKGTQNKIASFDLKLLPDYSGWVLPEFEYDAENRDFYTFDVNDSQTSFNLVKFNLKDGTKEVIAESIEHGNLKLSPTREVLLFGPTLEKMIHLKSKEITPFINLH</sequence>
<dbReference type="EMBL" id="JACXAI010000001">
    <property type="protein sequence ID" value="MBD1378879.1"/>
    <property type="molecule type" value="Genomic_DNA"/>
</dbReference>
<dbReference type="Pfam" id="PF21101">
    <property type="entry name" value="YqgU"/>
    <property type="match status" value="1"/>
</dbReference>
<keyword evidence="4" id="KW-1185">Reference proteome</keyword>
<evidence type="ECO:0000259" key="2">
    <source>
        <dbReference type="Pfam" id="PF21101"/>
    </source>
</evidence>
<evidence type="ECO:0000256" key="1">
    <source>
        <dbReference type="SAM" id="SignalP"/>
    </source>
</evidence>
<accession>A0A926NC83</accession>
<comment type="caution">
    <text evidence="3">The sequence shown here is derived from an EMBL/GenBank/DDBJ whole genome shotgun (WGS) entry which is preliminary data.</text>
</comment>
<feature type="signal peptide" evidence="1">
    <location>
        <begin position="1"/>
        <end position="16"/>
    </location>
</feature>
<feature type="domain" description="YqgU-like 6-bladed beta-propeller" evidence="2">
    <location>
        <begin position="92"/>
        <end position="352"/>
    </location>
</feature>
<feature type="chain" id="PRO_5039246815" description="YqgU-like 6-bladed beta-propeller domain-containing protein" evidence="1">
    <location>
        <begin position="17"/>
        <end position="373"/>
    </location>
</feature>
<evidence type="ECO:0000313" key="3">
    <source>
        <dbReference type="EMBL" id="MBD1378879.1"/>
    </source>
</evidence>
<dbReference type="Proteomes" id="UP000626844">
    <property type="component" value="Unassembled WGS sequence"/>
</dbReference>